<sequence length="217" mass="22135">MAQRHIAGVSVGGGGYWTEILDQHRAAYYNPFSVLAPSNRPPAGDDSSGSSSDVEDPQLELPARGGGAPPFTHVAPRPLELPGAHPARGGGAPPVAHVAPHRPLELLAARPARGGGAPPFARTAVPPPLVRAPDAVPAAGSTWTRAASASNSGSALAAADRLVTASADGVAPLSRGRSTTRSRRSDPAWPAPTCCEPTARSSATTASSGRSWRCRRT</sequence>
<feature type="compositionally biased region" description="Low complexity" evidence="1">
    <location>
        <begin position="198"/>
        <end position="211"/>
    </location>
</feature>
<keyword evidence="3" id="KW-1185">Reference proteome</keyword>
<feature type="region of interest" description="Disordered" evidence="1">
    <location>
        <begin position="164"/>
        <end position="217"/>
    </location>
</feature>
<name>A0A8T0UDF6_PANVG</name>
<feature type="region of interest" description="Disordered" evidence="1">
    <location>
        <begin position="36"/>
        <end position="99"/>
    </location>
</feature>
<comment type="caution">
    <text evidence="2">The sequence shown here is derived from an EMBL/GenBank/DDBJ whole genome shotgun (WGS) entry which is preliminary data.</text>
</comment>
<organism evidence="2 3">
    <name type="scientific">Panicum virgatum</name>
    <name type="common">Blackwell switchgrass</name>
    <dbReference type="NCBI Taxonomy" id="38727"/>
    <lineage>
        <taxon>Eukaryota</taxon>
        <taxon>Viridiplantae</taxon>
        <taxon>Streptophyta</taxon>
        <taxon>Embryophyta</taxon>
        <taxon>Tracheophyta</taxon>
        <taxon>Spermatophyta</taxon>
        <taxon>Magnoliopsida</taxon>
        <taxon>Liliopsida</taxon>
        <taxon>Poales</taxon>
        <taxon>Poaceae</taxon>
        <taxon>PACMAD clade</taxon>
        <taxon>Panicoideae</taxon>
        <taxon>Panicodae</taxon>
        <taxon>Paniceae</taxon>
        <taxon>Panicinae</taxon>
        <taxon>Panicum</taxon>
        <taxon>Panicum sect. Hiantes</taxon>
    </lineage>
</organism>
<evidence type="ECO:0000313" key="3">
    <source>
        <dbReference type="Proteomes" id="UP000823388"/>
    </source>
</evidence>
<dbReference type="AlphaFoldDB" id="A0A8T0UDF6"/>
<feature type="compositionally biased region" description="Low complexity" evidence="1">
    <location>
        <begin position="82"/>
        <end position="98"/>
    </location>
</feature>
<reference evidence="2" key="1">
    <citation type="submission" date="2020-05" db="EMBL/GenBank/DDBJ databases">
        <title>WGS assembly of Panicum virgatum.</title>
        <authorList>
            <person name="Lovell J.T."/>
            <person name="Jenkins J."/>
            <person name="Shu S."/>
            <person name="Juenger T.E."/>
            <person name="Schmutz J."/>
        </authorList>
    </citation>
    <scope>NUCLEOTIDE SEQUENCE</scope>
    <source>
        <strain evidence="2">AP13</strain>
    </source>
</reference>
<dbReference type="EMBL" id="CM029042">
    <property type="protein sequence ID" value="KAG2622051.1"/>
    <property type="molecule type" value="Genomic_DNA"/>
</dbReference>
<proteinExistence type="predicted"/>
<gene>
    <name evidence="2" type="ORF">PVAP13_3NG326150</name>
</gene>
<dbReference type="Proteomes" id="UP000823388">
    <property type="component" value="Chromosome 3N"/>
</dbReference>
<accession>A0A8T0UDF6</accession>
<evidence type="ECO:0000256" key="1">
    <source>
        <dbReference type="SAM" id="MobiDB-lite"/>
    </source>
</evidence>
<evidence type="ECO:0000313" key="2">
    <source>
        <dbReference type="EMBL" id="KAG2622051.1"/>
    </source>
</evidence>
<protein>
    <submittedName>
        <fullName evidence="2">Uncharacterized protein</fullName>
    </submittedName>
</protein>